<dbReference type="Proteomes" id="UP000215383">
    <property type="component" value="Chromosome 1"/>
</dbReference>
<dbReference type="eggNOG" id="ENOG50331JE">
    <property type="taxonomic scope" value="Bacteria"/>
</dbReference>
<keyword evidence="3" id="KW-1185">Reference proteome</keyword>
<dbReference type="RefSeq" id="WP_027889336.1">
    <property type="nucleotide sequence ID" value="NZ_LT906446.1"/>
</dbReference>
<accession>A0A239TZ17</accession>
<name>A0A239TZ17_9FIRM</name>
<reference evidence="2 3" key="1">
    <citation type="submission" date="2017-06" db="EMBL/GenBank/DDBJ databases">
        <authorList>
            <consortium name="Pathogen Informatics"/>
        </authorList>
    </citation>
    <scope>NUCLEOTIDE SEQUENCE [LARGE SCALE GENOMIC DNA]</scope>
    <source>
        <strain evidence="2 3">NCTC10570</strain>
    </source>
</reference>
<proteinExistence type="predicted"/>
<dbReference type="AlphaFoldDB" id="A0A239TZ17"/>
<evidence type="ECO:0000313" key="2">
    <source>
        <dbReference type="EMBL" id="SNV01973.1"/>
    </source>
</evidence>
<feature type="chain" id="PRO_5011232994" evidence="1">
    <location>
        <begin position="24"/>
        <end position="195"/>
    </location>
</feature>
<feature type="signal peptide" evidence="1">
    <location>
        <begin position="1"/>
        <end position="23"/>
    </location>
</feature>
<keyword evidence="1" id="KW-0732">Signal</keyword>
<organism evidence="2 3">
    <name type="scientific">Megamonas hypermegale</name>
    <dbReference type="NCBI Taxonomy" id="158847"/>
    <lineage>
        <taxon>Bacteria</taxon>
        <taxon>Bacillati</taxon>
        <taxon>Bacillota</taxon>
        <taxon>Negativicutes</taxon>
        <taxon>Selenomonadales</taxon>
        <taxon>Selenomonadaceae</taxon>
        <taxon>Megamonas</taxon>
    </lineage>
</organism>
<gene>
    <name evidence="2" type="ORF">SAMEA4364220_01517</name>
</gene>
<dbReference type="EMBL" id="LT906446">
    <property type="protein sequence ID" value="SNV01973.1"/>
    <property type="molecule type" value="Genomic_DNA"/>
</dbReference>
<evidence type="ECO:0000256" key="1">
    <source>
        <dbReference type="SAM" id="SignalP"/>
    </source>
</evidence>
<sequence length="195" mass="21911">MKKSIFIVSLLAMMLFSIATAFAATEKTTVIDENYDLKSIKTLAIATPYYKPSALSVYLNENNRPNAPKLVTTDMIVQAAVDVAKEDGTGINVLSDKQINSAILNSTGTDITTLDKVNAKKLYKDNIKNYADAYVVFTFSNDSFVSMTADIYNAKDNSWILSYRIVNGKTENDTIENYNMFMHKFYRMLTLTNEK</sequence>
<evidence type="ECO:0000313" key="3">
    <source>
        <dbReference type="Proteomes" id="UP000215383"/>
    </source>
</evidence>
<protein>
    <submittedName>
        <fullName evidence="2">Uncharacterized protein</fullName>
    </submittedName>
</protein>
<dbReference type="GeneID" id="78507514"/>